<protein>
    <submittedName>
        <fullName evidence="2">Uncharacterized protein</fullName>
    </submittedName>
</protein>
<sequence length="129" mass="13892">MAHLHLFILATLLTLTCTNGRSVSSADIAVINPQVGNKVNALIIAPVPTETTIGLDCVTTPIDGIVTNTPMSDETEGHEVGNHYGHLNANHKAENVKRYRVAAIEFHRVETPFIIAVWILSASLAKIGE</sequence>
<evidence type="ECO:0000256" key="1">
    <source>
        <dbReference type="SAM" id="SignalP"/>
    </source>
</evidence>
<reference evidence="2" key="1">
    <citation type="submission" date="2021-05" db="EMBL/GenBank/DDBJ databases">
        <authorList>
            <person name="Alioto T."/>
            <person name="Alioto T."/>
            <person name="Gomez Garrido J."/>
        </authorList>
    </citation>
    <scope>NUCLEOTIDE SEQUENCE</scope>
</reference>
<dbReference type="EMBL" id="HBUF01192913">
    <property type="protein sequence ID" value="CAG6658970.1"/>
    <property type="molecule type" value="Transcribed_RNA"/>
</dbReference>
<keyword evidence="1" id="KW-0732">Signal</keyword>
<organism evidence="2">
    <name type="scientific">Cacopsylla melanoneura</name>
    <dbReference type="NCBI Taxonomy" id="428564"/>
    <lineage>
        <taxon>Eukaryota</taxon>
        <taxon>Metazoa</taxon>
        <taxon>Ecdysozoa</taxon>
        <taxon>Arthropoda</taxon>
        <taxon>Hexapoda</taxon>
        <taxon>Insecta</taxon>
        <taxon>Pterygota</taxon>
        <taxon>Neoptera</taxon>
        <taxon>Paraneoptera</taxon>
        <taxon>Hemiptera</taxon>
        <taxon>Sternorrhyncha</taxon>
        <taxon>Psylloidea</taxon>
        <taxon>Psyllidae</taxon>
        <taxon>Psyllinae</taxon>
        <taxon>Cacopsylla</taxon>
    </lineage>
</organism>
<evidence type="ECO:0000313" key="2">
    <source>
        <dbReference type="EMBL" id="CAG6658970.1"/>
    </source>
</evidence>
<feature type="chain" id="PRO_5034244727" evidence="1">
    <location>
        <begin position="21"/>
        <end position="129"/>
    </location>
</feature>
<accession>A0A8D8WI13</accession>
<dbReference type="AlphaFoldDB" id="A0A8D8WI13"/>
<proteinExistence type="predicted"/>
<feature type="signal peptide" evidence="1">
    <location>
        <begin position="1"/>
        <end position="20"/>
    </location>
</feature>
<name>A0A8D8WI13_9HEMI</name>